<evidence type="ECO:0000256" key="4">
    <source>
        <dbReference type="ARBA" id="ARBA00022692"/>
    </source>
</evidence>
<keyword evidence="13" id="KW-1185">Reference proteome</keyword>
<organism evidence="12 13">
    <name type="scientific">Ancylostoma caninum</name>
    <name type="common">Dog hookworm</name>
    <dbReference type="NCBI Taxonomy" id="29170"/>
    <lineage>
        <taxon>Eukaryota</taxon>
        <taxon>Metazoa</taxon>
        <taxon>Ecdysozoa</taxon>
        <taxon>Nematoda</taxon>
        <taxon>Chromadorea</taxon>
        <taxon>Rhabditida</taxon>
        <taxon>Rhabditina</taxon>
        <taxon>Rhabditomorpha</taxon>
        <taxon>Strongyloidea</taxon>
        <taxon>Ancylostomatidae</taxon>
        <taxon>Ancylostomatinae</taxon>
        <taxon>Ancylostoma</taxon>
    </lineage>
</organism>
<dbReference type="Gene3D" id="1.50.40.10">
    <property type="entry name" value="Mitochondrial carrier domain"/>
    <property type="match status" value="1"/>
</dbReference>
<protein>
    <submittedName>
        <fullName evidence="12">Uncharacterized protein</fullName>
    </submittedName>
</protein>
<dbReference type="SUPFAM" id="SSF103506">
    <property type="entry name" value="Mitochondrial carrier"/>
    <property type="match status" value="1"/>
</dbReference>
<evidence type="ECO:0000256" key="1">
    <source>
        <dbReference type="ARBA" id="ARBA00004448"/>
    </source>
</evidence>
<dbReference type="GO" id="GO:0032040">
    <property type="term" value="C:small-subunit processome"/>
    <property type="evidence" value="ECO:0007669"/>
    <property type="project" value="InterPro"/>
</dbReference>
<keyword evidence="5" id="KW-0677">Repeat</keyword>
<accession>A0A368GQG2</accession>
<evidence type="ECO:0000313" key="12">
    <source>
        <dbReference type="EMBL" id="RCN45290.1"/>
    </source>
</evidence>
<keyword evidence="4 10" id="KW-0812">Transmembrane</keyword>
<sequence>MVRDMLHLALSLIHIPLPIIHSFIRVTLISSYHLVYYIITCAKDEMQKFAVVSADRQSQLLSKSSHQLRVQSSLLCLIPSVLVTPMDVVKIRLQQQRHPFPKGQCFYFYNGLMEHLCTACENRQPCVWYQRPGNFSGTIDAFVKITRQEGIRSLWSGLSPTLSTYEFFCRVMAIPATVLYYSLYDTLFTSFERILCCRRTLTPELYCPPEWAAAMVAGGTARATAATFVSPLEMIRTKMQSEQLNYRDIGKALRVTVANHGLAGFYLGWMPTLLRDIPFSAIYWAVYQYLKRNILAWRGMEETTFATAFACGATAGSFAAIITTPFDVMKTHLQVQLGDENAARKVPTKQVIQQIMDRGGGVTALFAGVVPRVAKIAPACAVMIGSYEYFKVYFARRNKRYSHLLLQPKSRAHLGLLEKKADYKARARDYQEKRDTLKKLHKYAMDKNQDEYHHHMINSEIKDDGRHFEKKTKQQEEDSELQKKLSDIRDLEYVKYKLYAENKKIDQLKAELHFADPSCGLGASKHTIFVEDEEEAKSFDPVEYFDTDESVISRRYNRLRKKDLANKTVKGASSKEDVKKADRLRRARYSELMKRQKRAKELEVVAAKLQLKKDLAKSKNSELQPEMIKAGKVDSAGVWKWTYERKR</sequence>
<comment type="caution">
    <text evidence="12">The sequence shown here is derived from an EMBL/GenBank/DDBJ whole genome shotgun (WGS) entry which is preliminary data.</text>
</comment>
<dbReference type="PROSITE" id="PS50920">
    <property type="entry name" value="SOLCAR"/>
    <property type="match status" value="3"/>
</dbReference>
<keyword evidence="7" id="KW-1133">Transmembrane helix</keyword>
<dbReference type="PANTHER" id="PTHR45760">
    <property type="entry name" value="FI19922P1-RELATED"/>
    <property type="match status" value="1"/>
</dbReference>
<evidence type="ECO:0000256" key="6">
    <source>
        <dbReference type="ARBA" id="ARBA00022792"/>
    </source>
</evidence>
<feature type="repeat" description="Solcar" evidence="10">
    <location>
        <begin position="209"/>
        <end position="293"/>
    </location>
</feature>
<feature type="repeat" description="Solcar" evidence="10">
    <location>
        <begin position="303"/>
        <end position="393"/>
    </location>
</feature>
<dbReference type="OrthoDB" id="1747031at2759"/>
<evidence type="ECO:0000256" key="8">
    <source>
        <dbReference type="ARBA" id="ARBA00023128"/>
    </source>
</evidence>
<reference evidence="12 13" key="1">
    <citation type="submission" date="2014-10" db="EMBL/GenBank/DDBJ databases">
        <title>Draft genome of the hookworm Ancylostoma caninum.</title>
        <authorList>
            <person name="Mitreva M."/>
        </authorList>
    </citation>
    <scope>NUCLEOTIDE SEQUENCE [LARGE SCALE GENOMIC DNA]</scope>
    <source>
        <strain evidence="12 13">Baltimore</strain>
    </source>
</reference>
<dbReference type="GO" id="GO:0005743">
    <property type="term" value="C:mitochondrial inner membrane"/>
    <property type="evidence" value="ECO:0007669"/>
    <property type="project" value="UniProtKB-SubCell"/>
</dbReference>
<dbReference type="InterPro" id="IPR007144">
    <property type="entry name" value="SSU_processome_Utp11"/>
</dbReference>
<keyword evidence="8" id="KW-0496">Mitochondrion</keyword>
<evidence type="ECO:0000313" key="13">
    <source>
        <dbReference type="Proteomes" id="UP000252519"/>
    </source>
</evidence>
<keyword evidence="3" id="KW-0813">Transport</keyword>
<evidence type="ECO:0000256" key="11">
    <source>
        <dbReference type="SAM" id="MobiDB-lite"/>
    </source>
</evidence>
<dbReference type="STRING" id="29170.A0A368GQG2"/>
<evidence type="ECO:0000256" key="7">
    <source>
        <dbReference type="ARBA" id="ARBA00022989"/>
    </source>
</evidence>
<dbReference type="PANTHER" id="PTHR45760:SF2">
    <property type="entry name" value="FI19922P1-RELATED"/>
    <property type="match status" value="1"/>
</dbReference>
<name>A0A368GQG2_ANCCA</name>
<gene>
    <name evidence="12" type="ORF">ANCCAN_08686</name>
</gene>
<evidence type="ECO:0000256" key="9">
    <source>
        <dbReference type="ARBA" id="ARBA00023136"/>
    </source>
</evidence>
<dbReference type="Pfam" id="PF03998">
    <property type="entry name" value="Utp11"/>
    <property type="match status" value="1"/>
</dbReference>
<comment type="similarity">
    <text evidence="2">Belongs to the mitochondrial carrier (TC 2.A.29) family.</text>
</comment>
<feature type="region of interest" description="Disordered" evidence="11">
    <location>
        <begin position="463"/>
        <end position="482"/>
    </location>
</feature>
<feature type="repeat" description="Solcar" evidence="10">
    <location>
        <begin position="63"/>
        <end position="190"/>
    </location>
</feature>
<evidence type="ECO:0000256" key="2">
    <source>
        <dbReference type="ARBA" id="ARBA00006375"/>
    </source>
</evidence>
<evidence type="ECO:0000256" key="10">
    <source>
        <dbReference type="PROSITE-ProRule" id="PRU00282"/>
    </source>
</evidence>
<dbReference type="Pfam" id="PF00153">
    <property type="entry name" value="Mito_carr"/>
    <property type="match status" value="3"/>
</dbReference>
<dbReference type="Proteomes" id="UP000252519">
    <property type="component" value="Unassembled WGS sequence"/>
</dbReference>
<dbReference type="InterPro" id="IPR023395">
    <property type="entry name" value="MCP_dom_sf"/>
</dbReference>
<proteinExistence type="inferred from homology"/>
<dbReference type="InterPro" id="IPR045315">
    <property type="entry name" value="Mtm1-like"/>
</dbReference>
<dbReference type="AlphaFoldDB" id="A0A368GQG2"/>
<keyword evidence="9 10" id="KW-0472">Membrane</keyword>
<keyword evidence="6" id="KW-0999">Mitochondrion inner membrane</keyword>
<dbReference type="EMBL" id="JOJR01000105">
    <property type="protein sequence ID" value="RCN45290.1"/>
    <property type="molecule type" value="Genomic_DNA"/>
</dbReference>
<evidence type="ECO:0000256" key="3">
    <source>
        <dbReference type="ARBA" id="ARBA00022448"/>
    </source>
</evidence>
<dbReference type="GO" id="GO:1990542">
    <property type="term" value="P:mitochondrial transmembrane transport"/>
    <property type="evidence" value="ECO:0007669"/>
    <property type="project" value="InterPro"/>
</dbReference>
<dbReference type="GO" id="GO:0006364">
    <property type="term" value="P:rRNA processing"/>
    <property type="evidence" value="ECO:0007669"/>
    <property type="project" value="InterPro"/>
</dbReference>
<dbReference type="InterPro" id="IPR018108">
    <property type="entry name" value="MCP_transmembrane"/>
</dbReference>
<evidence type="ECO:0000256" key="5">
    <source>
        <dbReference type="ARBA" id="ARBA00022737"/>
    </source>
</evidence>
<comment type="subcellular location">
    <subcellularLocation>
        <location evidence="1">Mitochondrion inner membrane</location>
        <topology evidence="1">Multi-pass membrane protein</topology>
    </subcellularLocation>
</comment>